<keyword evidence="4 7" id="KW-0812">Transmembrane</keyword>
<comment type="subcellular location">
    <subcellularLocation>
        <location evidence="1 7">Cell membrane</location>
        <topology evidence="1 7">Multi-pass membrane protein</topology>
    </subcellularLocation>
</comment>
<dbReference type="EMBL" id="DF820468">
    <property type="protein sequence ID" value="GAK58795.1"/>
    <property type="molecule type" value="Genomic_DNA"/>
</dbReference>
<evidence type="ECO:0000313" key="9">
    <source>
        <dbReference type="EMBL" id="GAK58795.1"/>
    </source>
</evidence>
<keyword evidence="3" id="KW-1003">Cell membrane</keyword>
<evidence type="ECO:0000256" key="1">
    <source>
        <dbReference type="ARBA" id="ARBA00004651"/>
    </source>
</evidence>
<dbReference type="PROSITE" id="PS50928">
    <property type="entry name" value="ABC_TM1"/>
    <property type="match status" value="1"/>
</dbReference>
<reference evidence="9" key="1">
    <citation type="journal article" date="2015" name="PeerJ">
        <title>First genomic representation of candidate bacterial phylum KSB3 points to enhanced environmental sensing as a trigger of wastewater bulking.</title>
        <authorList>
            <person name="Sekiguchi Y."/>
            <person name="Ohashi A."/>
            <person name="Parks D.H."/>
            <person name="Yamauchi T."/>
            <person name="Tyson G.W."/>
            <person name="Hugenholtz P."/>
        </authorList>
    </citation>
    <scope>NUCLEOTIDE SEQUENCE [LARGE SCALE GENOMIC DNA]</scope>
</reference>
<proteinExistence type="inferred from homology"/>
<evidence type="ECO:0000259" key="8">
    <source>
        <dbReference type="PROSITE" id="PS50928"/>
    </source>
</evidence>
<dbReference type="PANTHER" id="PTHR32243">
    <property type="entry name" value="MALTOSE TRANSPORT SYSTEM PERMEASE-RELATED"/>
    <property type="match status" value="1"/>
</dbReference>
<feature type="transmembrane region" description="Helical" evidence="7">
    <location>
        <begin position="241"/>
        <end position="262"/>
    </location>
</feature>
<name>A0A081C2J0_VECG1</name>
<dbReference type="InterPro" id="IPR035906">
    <property type="entry name" value="MetI-like_sf"/>
</dbReference>
<feature type="transmembrane region" description="Helical" evidence="7">
    <location>
        <begin position="12"/>
        <end position="33"/>
    </location>
</feature>
<dbReference type="AlphaFoldDB" id="A0A081C2J0"/>
<accession>A0A081C2J0</accession>
<keyword evidence="5 7" id="KW-1133">Transmembrane helix</keyword>
<dbReference type="InterPro" id="IPR000515">
    <property type="entry name" value="MetI-like"/>
</dbReference>
<dbReference type="Pfam" id="PF00528">
    <property type="entry name" value="BPD_transp_1"/>
    <property type="match status" value="1"/>
</dbReference>
<dbReference type="STRING" id="1499967.U27_05770"/>
<dbReference type="InterPro" id="IPR050901">
    <property type="entry name" value="BP-dep_ABC_trans_perm"/>
</dbReference>
<dbReference type="eggNOG" id="COG0395">
    <property type="taxonomic scope" value="Bacteria"/>
</dbReference>
<dbReference type="GO" id="GO:0055085">
    <property type="term" value="P:transmembrane transport"/>
    <property type="evidence" value="ECO:0007669"/>
    <property type="project" value="InterPro"/>
</dbReference>
<feature type="transmembrane region" description="Helical" evidence="7">
    <location>
        <begin position="140"/>
        <end position="163"/>
    </location>
</feature>
<dbReference type="HOGENOM" id="CLU_016047_1_2_0"/>
<dbReference type="PANTHER" id="PTHR32243:SF18">
    <property type="entry name" value="INNER MEMBRANE ABC TRANSPORTER PERMEASE PROTEIN YCJP"/>
    <property type="match status" value="1"/>
</dbReference>
<evidence type="ECO:0000256" key="5">
    <source>
        <dbReference type="ARBA" id="ARBA00022989"/>
    </source>
</evidence>
<dbReference type="SUPFAM" id="SSF161098">
    <property type="entry name" value="MetI-like"/>
    <property type="match status" value="1"/>
</dbReference>
<feature type="transmembrane region" description="Helical" evidence="7">
    <location>
        <begin position="76"/>
        <end position="95"/>
    </location>
</feature>
<organism evidence="9">
    <name type="scientific">Vecturithrix granuli</name>
    <dbReference type="NCBI Taxonomy" id="1499967"/>
    <lineage>
        <taxon>Bacteria</taxon>
        <taxon>Candidatus Moduliflexota</taxon>
        <taxon>Candidatus Vecturitrichia</taxon>
        <taxon>Candidatus Vecturitrichales</taxon>
        <taxon>Candidatus Vecturitrichaceae</taxon>
        <taxon>Candidatus Vecturithrix</taxon>
    </lineage>
</organism>
<feature type="domain" description="ABC transmembrane type-1" evidence="8">
    <location>
        <begin position="72"/>
        <end position="262"/>
    </location>
</feature>
<comment type="similarity">
    <text evidence="7">Belongs to the binding-protein-dependent transport system permease family.</text>
</comment>
<feature type="transmembrane region" description="Helical" evidence="7">
    <location>
        <begin position="107"/>
        <end position="134"/>
    </location>
</feature>
<sequence length="277" mass="31158">MKKTSSFKTWVGLYLPVVLIVFFAIGPYLWTFISSITPENELYMKEFHYFPANPTTENYTRLFTKLSFQTNMRDSLIIALSTAVVGLILTVPASYSFSRFIFKGRKILLMQFLVINMFPIMLLIIPLFIMMRILSLMDTYFALIIAYSTFTIPFSVWMLTSFFNAIPTDLDKAAQIDGCSKIGAMLRVVLPIAMPGVLSTGIYIFITAWNEFLYAAILTNSNVRTIPVALQNMIGEYQIEWGLLTAGGVISALPVIVLFFFIQQQLISGMTAGSVKG</sequence>
<evidence type="ECO:0000313" key="10">
    <source>
        <dbReference type="Proteomes" id="UP000030661"/>
    </source>
</evidence>
<evidence type="ECO:0000256" key="3">
    <source>
        <dbReference type="ARBA" id="ARBA00022475"/>
    </source>
</evidence>
<dbReference type="CDD" id="cd06261">
    <property type="entry name" value="TM_PBP2"/>
    <property type="match status" value="1"/>
</dbReference>
<evidence type="ECO:0000256" key="6">
    <source>
        <dbReference type="ARBA" id="ARBA00023136"/>
    </source>
</evidence>
<dbReference type="GO" id="GO:0005886">
    <property type="term" value="C:plasma membrane"/>
    <property type="evidence" value="ECO:0007669"/>
    <property type="project" value="UniProtKB-SubCell"/>
</dbReference>
<evidence type="ECO:0000256" key="4">
    <source>
        <dbReference type="ARBA" id="ARBA00022692"/>
    </source>
</evidence>
<evidence type="ECO:0000256" key="2">
    <source>
        <dbReference type="ARBA" id="ARBA00022448"/>
    </source>
</evidence>
<gene>
    <name evidence="9" type="ORF">U27_05770</name>
</gene>
<keyword evidence="6 7" id="KW-0472">Membrane</keyword>
<dbReference type="Gene3D" id="1.10.3720.10">
    <property type="entry name" value="MetI-like"/>
    <property type="match status" value="1"/>
</dbReference>
<keyword evidence="2 7" id="KW-0813">Transport</keyword>
<feature type="transmembrane region" description="Helical" evidence="7">
    <location>
        <begin position="184"/>
        <end position="206"/>
    </location>
</feature>
<dbReference type="Proteomes" id="UP000030661">
    <property type="component" value="Unassembled WGS sequence"/>
</dbReference>
<evidence type="ECO:0000256" key="7">
    <source>
        <dbReference type="RuleBase" id="RU363032"/>
    </source>
</evidence>
<protein>
    <submittedName>
        <fullName evidence="9">Inner membrane ABC transporter permease protein YcjP</fullName>
    </submittedName>
</protein>
<keyword evidence="10" id="KW-1185">Reference proteome</keyword>